<dbReference type="InterPro" id="IPR000163">
    <property type="entry name" value="Prohibitin"/>
</dbReference>
<dbReference type="PRINTS" id="PR00679">
    <property type="entry name" value="PROHIBITIN"/>
</dbReference>
<evidence type="ECO:0000256" key="1">
    <source>
        <dbReference type="ARBA" id="ARBA00009658"/>
    </source>
</evidence>
<dbReference type="InterPro" id="IPR036013">
    <property type="entry name" value="Band_7/SPFH_dom_sf"/>
</dbReference>
<comment type="similarity">
    <text evidence="1 2">Belongs to the prohibitin family.</text>
</comment>
<dbReference type="InterPro" id="IPR001107">
    <property type="entry name" value="Band_7"/>
</dbReference>
<dbReference type="AlphaFoldDB" id="A0A7S0T017"/>
<dbReference type="GO" id="GO:0005743">
    <property type="term" value="C:mitochondrial inner membrane"/>
    <property type="evidence" value="ECO:0007669"/>
    <property type="project" value="UniProtKB-SubCell"/>
</dbReference>
<keyword evidence="2" id="KW-0999">Mitochondrion inner membrane</keyword>
<dbReference type="SUPFAM" id="SSF117892">
    <property type="entry name" value="Band 7/SPFH domain"/>
    <property type="match status" value="1"/>
</dbReference>
<keyword evidence="2" id="KW-0472">Membrane</keyword>
<comment type="subcellular location">
    <subcellularLocation>
        <location evidence="2">Mitochondrion inner membrane</location>
    </subcellularLocation>
</comment>
<dbReference type="PANTHER" id="PTHR23222">
    <property type="entry name" value="PROHIBITIN"/>
    <property type="match status" value="1"/>
</dbReference>
<dbReference type="EMBL" id="HBFD01004134">
    <property type="protein sequence ID" value="CAD8718145.1"/>
    <property type="molecule type" value="Transcribed_RNA"/>
</dbReference>
<name>A0A7S0T017_9STRA</name>
<dbReference type="Gene3D" id="3.30.479.30">
    <property type="entry name" value="Band 7 domain"/>
    <property type="match status" value="1"/>
</dbReference>
<accession>A0A7S0T017</accession>
<dbReference type="Pfam" id="PF01145">
    <property type="entry name" value="Band_7"/>
    <property type="match status" value="1"/>
</dbReference>
<dbReference type="FunFam" id="3.30.479.30:FF:000001">
    <property type="entry name" value="Prohibitin 2"/>
    <property type="match status" value="1"/>
</dbReference>
<reference evidence="4" key="1">
    <citation type="submission" date="2021-01" db="EMBL/GenBank/DDBJ databases">
        <authorList>
            <person name="Corre E."/>
            <person name="Pelletier E."/>
            <person name="Niang G."/>
            <person name="Scheremetjew M."/>
            <person name="Finn R."/>
            <person name="Kale V."/>
            <person name="Holt S."/>
            <person name="Cochrane G."/>
            <person name="Meng A."/>
            <person name="Brown T."/>
            <person name="Cohen L."/>
        </authorList>
    </citation>
    <scope>NUCLEOTIDE SEQUENCE</scope>
    <source>
        <strain evidence="4">UTEXLB2642</strain>
    </source>
</reference>
<keyword evidence="2" id="KW-0496">Mitochondrion</keyword>
<feature type="domain" description="Band 7" evidence="3">
    <location>
        <begin position="24"/>
        <end position="186"/>
    </location>
</feature>
<gene>
    <name evidence="4" type="ORF">CNEB1095_LOCUS2691</name>
</gene>
<dbReference type="GO" id="GO:0007005">
    <property type="term" value="P:mitochondrion organization"/>
    <property type="evidence" value="ECO:0007669"/>
    <property type="project" value="TreeGrafter"/>
</dbReference>
<organism evidence="4">
    <name type="scientific">Chromulina nebulosa</name>
    <dbReference type="NCBI Taxonomy" id="96789"/>
    <lineage>
        <taxon>Eukaryota</taxon>
        <taxon>Sar</taxon>
        <taxon>Stramenopiles</taxon>
        <taxon>Ochrophyta</taxon>
        <taxon>Chrysophyceae</taxon>
        <taxon>Chromulinales</taxon>
        <taxon>Chromulinaceae</taxon>
        <taxon>Chromulina</taxon>
    </lineage>
</organism>
<dbReference type="SMART" id="SM00244">
    <property type="entry name" value="PHB"/>
    <property type="match status" value="1"/>
</dbReference>
<proteinExistence type="inferred from homology"/>
<dbReference type="CDD" id="cd03401">
    <property type="entry name" value="SPFH_prohibitin"/>
    <property type="match status" value="1"/>
</dbReference>
<sequence>MAERLTSLTKYLGSAVFIFGIIDQCIYDVDAGTRAVIFDKVRGIQDKVVGEGTHFKIPIIQDPIIMDIRSRPRIINSSTGTKDLQMVNISLRVLSRPNESKLPLIYKTLGIDFDDRILPSLGNEVLKAVVAQYNAEELLSKRAHVSLQIRTELLERASKFNLILDDVSITHLTFGTEFAKAIEHKQVAQQEAETQAYLVAKADQERKAAIILAEGEAEAANMISKAMSAAGNGLVEVRRIDAAKEVAGTLAKGRNVIYLPNGKDGSNFLLSLDEKK</sequence>
<dbReference type="PANTHER" id="PTHR23222:SF0">
    <property type="entry name" value="PROHIBITIN 1"/>
    <property type="match status" value="1"/>
</dbReference>
<evidence type="ECO:0000313" key="4">
    <source>
        <dbReference type="EMBL" id="CAD8718145.1"/>
    </source>
</evidence>
<protein>
    <recommendedName>
        <fullName evidence="2">Prohibitin</fullName>
    </recommendedName>
</protein>
<evidence type="ECO:0000259" key="3">
    <source>
        <dbReference type="SMART" id="SM00244"/>
    </source>
</evidence>
<evidence type="ECO:0000256" key="2">
    <source>
        <dbReference type="RuleBase" id="RU366048"/>
    </source>
</evidence>